<dbReference type="Proteomes" id="UP000522864">
    <property type="component" value="Unassembled WGS sequence"/>
</dbReference>
<accession>A0A7Y7WUH3</accession>
<comment type="caution">
    <text evidence="1">The sequence shown here is derived from an EMBL/GenBank/DDBJ whole genome shotgun (WGS) entry which is preliminary data.</text>
</comment>
<proteinExistence type="predicted"/>
<protein>
    <submittedName>
        <fullName evidence="1">Uncharacterized protein</fullName>
    </submittedName>
</protein>
<evidence type="ECO:0000313" key="1">
    <source>
        <dbReference type="EMBL" id="NWB87965.1"/>
    </source>
</evidence>
<dbReference type="AlphaFoldDB" id="A0A7Y7WUH3"/>
<gene>
    <name evidence="1" type="ORF">HX830_24115</name>
</gene>
<reference evidence="1 2" key="1">
    <citation type="submission" date="2020-04" db="EMBL/GenBank/DDBJ databases">
        <title>Molecular characterization of pseudomonads from Agaricus bisporus reveal novel blotch 2 pathogens in Western Europe.</title>
        <authorList>
            <person name="Taparia T."/>
            <person name="Krijger M."/>
            <person name="Haynes E."/>
            <person name="Elpinstone J.G."/>
            <person name="Noble R."/>
            <person name="Van Der Wolf J."/>
        </authorList>
    </citation>
    <scope>NUCLEOTIDE SEQUENCE [LARGE SCALE GENOMIC DNA]</scope>
    <source>
        <strain evidence="1 2">G9001</strain>
    </source>
</reference>
<evidence type="ECO:0000313" key="2">
    <source>
        <dbReference type="Proteomes" id="UP000522864"/>
    </source>
</evidence>
<dbReference type="EMBL" id="JACAQA010000022">
    <property type="protein sequence ID" value="NWB87965.1"/>
    <property type="molecule type" value="Genomic_DNA"/>
</dbReference>
<name>A0A7Y7WUH3_9PSED</name>
<sequence length="616" mass="67171">MDLVNTLQSRFTKEDLIAPRVEQAAPEDGLLPVGELDSPLSVSLPLWPNARPDDRYQLTWNNVLIGDPIPLTPPLQSGDILYAHLPVSTLAVEGTYQLGYRISTGPGAIAYQSQTTPLVIDRSPPGGTLLAALILPLVALDGLSNHELVALGNQLTVTVPGYFDMQWGDVIQSYWGEQAGPSHTVQADQLGSDKIRLSVDRSFLEHLGNGEFALSYSVRDRAGNTSVRSQAVMLKLQLQQAPANLQAPLALQLENGQVHDAQARIGVKIAVPTYQHVAIGDEICVLWNGERAAARRIITAHELDKPLLLNVMARYLVISRHGDGPARLNYQVRRNGEVFTSPTLELEVFLQLPGPQDPTPQTMVNEALAAPLIKGKNPNGRRLDNYLDEDNAQLSADAVIAWRKAFQAGDRINLFWGQSSQPLVHLITPRDVEAACYLVINVPNSLIAEQGCGVDISVQYTVTREGNPNTSYSPKQSVAVIFQMQLPGGSAGLMEPVFAAANVLNVVDPRQDPEGTVVLISPYRNMKVGDRIVLRFCGFDALTGGNEIEAAAFSSERLVSEHELRNGCRLRVPLARLMAIEHGRGRARYEVISELGRVTSLPADVYISSRATVMAR</sequence>
<organism evidence="1 2">
    <name type="scientific">Pseudomonas gingeri</name>
    <dbReference type="NCBI Taxonomy" id="117681"/>
    <lineage>
        <taxon>Bacteria</taxon>
        <taxon>Pseudomonadati</taxon>
        <taxon>Pseudomonadota</taxon>
        <taxon>Gammaproteobacteria</taxon>
        <taxon>Pseudomonadales</taxon>
        <taxon>Pseudomonadaceae</taxon>
        <taxon>Pseudomonas</taxon>
    </lineage>
</organism>